<organism evidence="2 3">
    <name type="scientific">Deinococcus humi</name>
    <dbReference type="NCBI Taxonomy" id="662880"/>
    <lineage>
        <taxon>Bacteria</taxon>
        <taxon>Thermotogati</taxon>
        <taxon>Deinococcota</taxon>
        <taxon>Deinococci</taxon>
        <taxon>Deinococcales</taxon>
        <taxon>Deinococcaceae</taxon>
        <taxon>Deinococcus</taxon>
    </lineage>
</organism>
<reference evidence="2 3" key="1">
    <citation type="submission" date="2020-08" db="EMBL/GenBank/DDBJ databases">
        <title>Genomic Encyclopedia of Type Strains, Phase IV (KMG-IV): sequencing the most valuable type-strain genomes for metagenomic binning, comparative biology and taxonomic classification.</title>
        <authorList>
            <person name="Goeker M."/>
        </authorList>
    </citation>
    <scope>NUCLEOTIDE SEQUENCE [LARGE SCALE GENOMIC DNA]</scope>
    <source>
        <strain evidence="2 3">DSM 27939</strain>
    </source>
</reference>
<evidence type="ECO:0000313" key="2">
    <source>
        <dbReference type="EMBL" id="MBB5361046.1"/>
    </source>
</evidence>
<feature type="chain" id="PRO_5031221989" description="Lipoprotein" evidence="1">
    <location>
        <begin position="27"/>
        <end position="259"/>
    </location>
</feature>
<feature type="signal peptide" evidence="1">
    <location>
        <begin position="1"/>
        <end position="26"/>
    </location>
</feature>
<accession>A0A7W8JSM6</accession>
<keyword evidence="1" id="KW-0732">Signal</keyword>
<evidence type="ECO:0000313" key="3">
    <source>
        <dbReference type="Proteomes" id="UP000552709"/>
    </source>
</evidence>
<comment type="caution">
    <text evidence="2">The sequence shown here is derived from an EMBL/GenBank/DDBJ whole genome shotgun (WGS) entry which is preliminary data.</text>
</comment>
<dbReference type="Proteomes" id="UP000552709">
    <property type="component" value="Unassembled WGS sequence"/>
</dbReference>
<gene>
    <name evidence="2" type="ORF">HNQ08_000117</name>
</gene>
<dbReference type="AlphaFoldDB" id="A0A7W8JSM6"/>
<evidence type="ECO:0000256" key="1">
    <source>
        <dbReference type="SAM" id="SignalP"/>
    </source>
</evidence>
<sequence>MFNQTNLKRPAASFAAVIGLSLVLSACGGGEIVTPDPDPKPDPTPTEQVGLIKGQITPFKAGDVLSVRAGVENDQDSAIARAPVDMKGAFDLQLPMVNVITTNFNGKLISPKYVFGCDDSQIDKESSFTTGLLLLPINDLKTDKFQSIIAEVDPNSPTFNYKAWYFANMDGSLKFKGDCILRGKIDTNLNFKRGWNVVNTYTDTSAGTTTYTITSQPEDRIPWTFATAAATSLSLRGQSVQLTKNYFTPWKNLPQYQNR</sequence>
<dbReference type="EMBL" id="JACHFL010000001">
    <property type="protein sequence ID" value="MBB5361046.1"/>
    <property type="molecule type" value="Genomic_DNA"/>
</dbReference>
<keyword evidence="3" id="KW-1185">Reference proteome</keyword>
<evidence type="ECO:0008006" key="4">
    <source>
        <dbReference type="Google" id="ProtNLM"/>
    </source>
</evidence>
<name>A0A7W8JSM6_9DEIO</name>
<proteinExistence type="predicted"/>
<protein>
    <recommendedName>
        <fullName evidence="4">Lipoprotein</fullName>
    </recommendedName>
</protein>
<dbReference type="RefSeq" id="WP_184127039.1">
    <property type="nucleotide sequence ID" value="NZ_JACHFL010000001.1"/>
</dbReference>